<evidence type="ECO:0000313" key="1">
    <source>
        <dbReference type="EMBL" id="KAA6303271.1"/>
    </source>
</evidence>
<gene>
    <name evidence="1" type="ORF">EZS26_000431</name>
    <name evidence="2" type="ORF">EZS26_000536</name>
</gene>
<protein>
    <submittedName>
        <fullName evidence="2">Uncharacterized protein</fullName>
    </submittedName>
</protein>
<reference evidence="2 3" key="1">
    <citation type="submission" date="2019-03" db="EMBL/GenBank/DDBJ databases">
        <title>Single cell metagenomics reveals metabolic interactions within the superorganism composed of flagellate Streblomastix strix and complex community of Bacteroidetes bacteria on its surface.</title>
        <authorList>
            <person name="Treitli S.C."/>
            <person name="Kolisko M."/>
            <person name="Husnik F."/>
            <person name="Keeling P."/>
            <person name="Hampl V."/>
        </authorList>
    </citation>
    <scope>NUCLEOTIDE SEQUENCE [LARGE SCALE GENOMIC DNA]</scope>
    <source>
        <strain evidence="2">St1</strain>
    </source>
</reference>
<evidence type="ECO:0000313" key="3">
    <source>
        <dbReference type="Proteomes" id="UP000324575"/>
    </source>
</evidence>
<evidence type="ECO:0000313" key="2">
    <source>
        <dbReference type="EMBL" id="KAA6303376.1"/>
    </source>
</evidence>
<accession>A0A5M8P550</accession>
<dbReference type="EMBL" id="SNRX01000002">
    <property type="protein sequence ID" value="KAA6303376.1"/>
    <property type="molecule type" value="Genomic_DNA"/>
</dbReference>
<dbReference type="AlphaFoldDB" id="A0A5M8P550"/>
<comment type="caution">
    <text evidence="2">The sequence shown here is derived from an EMBL/GenBank/DDBJ whole genome shotgun (WGS) entry which is preliminary data.</text>
</comment>
<dbReference type="EMBL" id="SNRX01000002">
    <property type="protein sequence ID" value="KAA6303271.1"/>
    <property type="molecule type" value="Genomic_DNA"/>
</dbReference>
<name>A0A5M8P550_9BACT</name>
<sequence length="32" mass="3753">MIIFQLLIDKLHINIKNDNKKPCKSINKQGLM</sequence>
<proteinExistence type="predicted"/>
<dbReference type="Proteomes" id="UP000324575">
    <property type="component" value="Unassembled WGS sequence"/>
</dbReference>
<organism evidence="2 3">
    <name type="scientific">Candidatus Ordinivivax streblomastigis</name>
    <dbReference type="NCBI Taxonomy" id="2540710"/>
    <lineage>
        <taxon>Bacteria</taxon>
        <taxon>Pseudomonadati</taxon>
        <taxon>Bacteroidota</taxon>
        <taxon>Bacteroidia</taxon>
        <taxon>Bacteroidales</taxon>
        <taxon>Candidatus Ordinivivax</taxon>
    </lineage>
</organism>